<dbReference type="PANTHER" id="PTHR38447">
    <property type="entry name" value="TRANSCRIPTION FACTOR YDEB-RELATED"/>
    <property type="match status" value="1"/>
</dbReference>
<feature type="domain" description="CarD-like/TRCF RNAP-interacting" evidence="1">
    <location>
        <begin position="10"/>
        <end position="120"/>
    </location>
</feature>
<evidence type="ECO:0000259" key="1">
    <source>
        <dbReference type="SMART" id="SM01058"/>
    </source>
</evidence>
<dbReference type="InterPro" id="IPR052531">
    <property type="entry name" value="CarD-like_regulator"/>
</dbReference>
<gene>
    <name evidence="2" type="ORF">Dxin01_01105</name>
</gene>
<name>A0ABP9V7X4_9DEIO</name>
<dbReference type="Pfam" id="PF21095">
    <property type="entry name" value="CarD_C"/>
    <property type="match status" value="1"/>
</dbReference>
<evidence type="ECO:0000313" key="2">
    <source>
        <dbReference type="EMBL" id="GAA5501373.1"/>
    </source>
</evidence>
<sequence length="172" mass="19187">MKSTALQHGAFQTGDRVVLSPYGVGVIGGTCCRPVGSQTYTYYEINFPNSHSRAYVPVNTPGQAGMRAALTDLELPELLSKLQKSTLGLPRQWSVRQKIVTDLVAGGNPHELAALICEFKGWNRDRGLPDLDRQAYRRAIKLLQQEVRGLNGKWAQQIQLFLEEAWNESPIH</sequence>
<dbReference type="Gene3D" id="2.40.10.170">
    <property type="match status" value="1"/>
</dbReference>
<accession>A0ABP9V7X4</accession>
<protein>
    <recommendedName>
        <fullName evidence="1">CarD-like/TRCF RNAP-interacting domain-containing protein</fullName>
    </recommendedName>
</protein>
<dbReference type="InterPro" id="IPR003711">
    <property type="entry name" value="CarD-like/TRCF_RID"/>
</dbReference>
<keyword evidence="3" id="KW-1185">Reference proteome</keyword>
<dbReference type="InterPro" id="IPR036101">
    <property type="entry name" value="CarD-like/TRCF_RID_sf"/>
</dbReference>
<dbReference type="Pfam" id="PF02559">
    <property type="entry name" value="CarD_TRCF_RID"/>
    <property type="match status" value="1"/>
</dbReference>
<evidence type="ECO:0000313" key="3">
    <source>
        <dbReference type="Proteomes" id="UP001458946"/>
    </source>
</evidence>
<reference evidence="2 3" key="1">
    <citation type="submission" date="2024-02" db="EMBL/GenBank/DDBJ databases">
        <title>Deinococcus xinjiangensis NBRC 107630.</title>
        <authorList>
            <person name="Ichikawa N."/>
            <person name="Katano-Makiyama Y."/>
            <person name="Hidaka K."/>
        </authorList>
    </citation>
    <scope>NUCLEOTIDE SEQUENCE [LARGE SCALE GENOMIC DNA]</scope>
    <source>
        <strain evidence="2 3">NBRC 107630</strain>
    </source>
</reference>
<dbReference type="Gene3D" id="1.20.58.1290">
    <property type="entry name" value="CarD-like, C-terminal domain"/>
    <property type="match status" value="1"/>
</dbReference>
<dbReference type="InterPro" id="IPR042215">
    <property type="entry name" value="CarD-like_C"/>
</dbReference>
<comment type="caution">
    <text evidence="2">The sequence shown here is derived from an EMBL/GenBank/DDBJ whole genome shotgun (WGS) entry which is preliminary data.</text>
</comment>
<dbReference type="SMART" id="SM01058">
    <property type="entry name" value="CarD_TRCF"/>
    <property type="match status" value="1"/>
</dbReference>
<proteinExistence type="predicted"/>
<dbReference type="EMBL" id="BAABRN010000008">
    <property type="protein sequence ID" value="GAA5501373.1"/>
    <property type="molecule type" value="Genomic_DNA"/>
</dbReference>
<dbReference type="SUPFAM" id="SSF141259">
    <property type="entry name" value="CarD-like"/>
    <property type="match status" value="1"/>
</dbReference>
<organism evidence="2 3">
    <name type="scientific">Deinococcus xinjiangensis</name>
    <dbReference type="NCBI Taxonomy" id="457454"/>
    <lineage>
        <taxon>Bacteria</taxon>
        <taxon>Thermotogati</taxon>
        <taxon>Deinococcota</taxon>
        <taxon>Deinococci</taxon>
        <taxon>Deinococcales</taxon>
        <taxon>Deinococcaceae</taxon>
        <taxon>Deinococcus</taxon>
    </lineage>
</organism>
<dbReference type="PANTHER" id="PTHR38447:SF1">
    <property type="entry name" value="RNA POLYMERASE-BINDING TRANSCRIPTION FACTOR CARD"/>
    <property type="match status" value="1"/>
</dbReference>
<dbReference type="Proteomes" id="UP001458946">
    <property type="component" value="Unassembled WGS sequence"/>
</dbReference>
<dbReference type="InterPro" id="IPR048792">
    <property type="entry name" value="CarD_C"/>
</dbReference>